<organism evidence="13 14">
    <name type="scientific">Rubritalea profundi</name>
    <dbReference type="NCBI Taxonomy" id="1658618"/>
    <lineage>
        <taxon>Bacteria</taxon>
        <taxon>Pseudomonadati</taxon>
        <taxon>Verrucomicrobiota</taxon>
        <taxon>Verrucomicrobiia</taxon>
        <taxon>Verrucomicrobiales</taxon>
        <taxon>Rubritaleaceae</taxon>
        <taxon>Rubritalea</taxon>
    </lineage>
</organism>
<feature type="domain" description="Pyridoxine 5'-phosphate oxidase dimerisation C-terminal" evidence="12">
    <location>
        <begin position="171"/>
        <end position="213"/>
    </location>
</feature>
<dbReference type="Pfam" id="PF10590">
    <property type="entry name" value="PNP_phzG_C"/>
    <property type="match status" value="1"/>
</dbReference>
<dbReference type="Gene3D" id="2.30.110.10">
    <property type="entry name" value="Electron Transport, Fmn-binding Protein, Chain A"/>
    <property type="match status" value="1"/>
</dbReference>
<dbReference type="HAMAP" id="MF_01629">
    <property type="entry name" value="PdxH"/>
    <property type="match status" value="1"/>
</dbReference>
<reference evidence="13 14" key="1">
    <citation type="submission" date="2016-12" db="EMBL/GenBank/DDBJ databases">
        <title>Study of bacterial adaptation to deep sea.</title>
        <authorList>
            <person name="Song J."/>
            <person name="Yoshizawa S."/>
            <person name="Kogure K."/>
        </authorList>
    </citation>
    <scope>NUCLEOTIDE SEQUENCE [LARGE SCALE GENOMIC DNA]</scope>
    <source>
        <strain evidence="13 14">SAORIC-165</strain>
    </source>
</reference>
<evidence type="ECO:0000256" key="10">
    <source>
        <dbReference type="PIRSR" id="PIRSR000190-2"/>
    </source>
</evidence>
<dbReference type="Proteomes" id="UP000239907">
    <property type="component" value="Unassembled WGS sequence"/>
</dbReference>
<evidence type="ECO:0000256" key="6">
    <source>
        <dbReference type="ARBA" id="ARBA00023096"/>
    </source>
</evidence>
<feature type="binding site" evidence="9">
    <location>
        <begin position="7"/>
        <end position="10"/>
    </location>
    <ligand>
        <name>substrate</name>
    </ligand>
</feature>
<dbReference type="PROSITE" id="PS01064">
    <property type="entry name" value="PYRIDOX_OXIDASE"/>
    <property type="match status" value="1"/>
</dbReference>
<evidence type="ECO:0000256" key="5">
    <source>
        <dbReference type="ARBA" id="ARBA00023002"/>
    </source>
</evidence>
<dbReference type="Pfam" id="PF01243">
    <property type="entry name" value="PNPOx_N"/>
    <property type="match status" value="1"/>
</dbReference>
<dbReference type="AlphaFoldDB" id="A0A2S7U0H6"/>
<dbReference type="InterPro" id="IPR012349">
    <property type="entry name" value="Split_barrel_FMN-bd"/>
</dbReference>
<dbReference type="EC" id="1.4.3.5" evidence="8"/>
<feature type="binding site" evidence="10">
    <location>
        <position position="104"/>
    </location>
    <ligand>
        <name>FMN</name>
        <dbReference type="ChEBI" id="CHEBI:58210"/>
    </ligand>
</feature>
<evidence type="ECO:0000256" key="8">
    <source>
        <dbReference type="NCBIfam" id="TIGR00558"/>
    </source>
</evidence>
<feature type="binding site" evidence="9">
    <location>
        <position position="130"/>
    </location>
    <ligand>
        <name>substrate</name>
    </ligand>
</feature>
<dbReference type="InterPro" id="IPR019576">
    <property type="entry name" value="Pyridoxamine_oxidase_dimer_C"/>
</dbReference>
<protein>
    <recommendedName>
        <fullName evidence="8">Pyridoxamine 5'-phosphate oxidase</fullName>
        <ecNumber evidence="8">1.4.3.5</ecNumber>
    </recommendedName>
</protein>
<evidence type="ECO:0000256" key="4">
    <source>
        <dbReference type="ARBA" id="ARBA00022643"/>
    </source>
</evidence>
<feature type="binding site" evidence="10">
    <location>
        <begin position="60"/>
        <end position="65"/>
    </location>
    <ligand>
        <name>FMN</name>
        <dbReference type="ChEBI" id="CHEBI:58210"/>
    </ligand>
</feature>
<keyword evidence="4 10" id="KW-0288">FMN</keyword>
<feature type="binding site" evidence="10">
    <location>
        <position position="194"/>
    </location>
    <ligand>
        <name>FMN</name>
        <dbReference type="ChEBI" id="CHEBI:58210"/>
    </ligand>
</feature>
<dbReference type="InterPro" id="IPR000659">
    <property type="entry name" value="Pyridox_Oxase"/>
</dbReference>
<dbReference type="InterPro" id="IPR019740">
    <property type="entry name" value="Pyridox_Oxase_CS"/>
</dbReference>
<dbReference type="RefSeq" id="WP_105043010.1">
    <property type="nucleotide sequence ID" value="NZ_MQWA01000001.1"/>
</dbReference>
<comment type="pathway">
    <text evidence="7">Cofactor metabolism.</text>
</comment>
<evidence type="ECO:0000256" key="3">
    <source>
        <dbReference type="ARBA" id="ARBA00022630"/>
    </source>
</evidence>
<dbReference type="PANTHER" id="PTHR10851">
    <property type="entry name" value="PYRIDOXINE-5-PHOSPHATE OXIDASE"/>
    <property type="match status" value="1"/>
</dbReference>
<feature type="binding site" evidence="9">
    <location>
        <position position="126"/>
    </location>
    <ligand>
        <name>substrate</name>
    </ligand>
</feature>
<dbReference type="OrthoDB" id="9780392at2"/>
<dbReference type="PANTHER" id="PTHR10851:SF0">
    <property type="entry name" value="PYRIDOXINE-5'-PHOSPHATE OXIDASE"/>
    <property type="match status" value="1"/>
</dbReference>
<feature type="binding site" evidence="9">
    <location>
        <position position="65"/>
    </location>
    <ligand>
        <name>substrate</name>
    </ligand>
</feature>
<accession>A0A2S7U0H6</accession>
<evidence type="ECO:0000259" key="11">
    <source>
        <dbReference type="Pfam" id="PF01243"/>
    </source>
</evidence>
<dbReference type="NCBIfam" id="NF004231">
    <property type="entry name" value="PRK05679.1"/>
    <property type="match status" value="1"/>
</dbReference>
<keyword evidence="14" id="KW-1185">Reference proteome</keyword>
<keyword evidence="6" id="KW-0664">Pyridoxine biosynthesis</keyword>
<name>A0A2S7U0H6_9BACT</name>
<feature type="binding site" evidence="10">
    <location>
        <begin position="139"/>
        <end position="140"/>
    </location>
    <ligand>
        <name>FMN</name>
        <dbReference type="ChEBI" id="CHEBI:58210"/>
    </ligand>
</feature>
<dbReference type="FunFam" id="2.30.110.10:FF:000020">
    <property type="entry name" value="PNPO isoform 11"/>
    <property type="match status" value="1"/>
</dbReference>
<feature type="binding site" evidence="10">
    <location>
        <begin position="75"/>
        <end position="76"/>
    </location>
    <ligand>
        <name>FMN</name>
        <dbReference type="ChEBI" id="CHEBI:58210"/>
    </ligand>
</feature>
<dbReference type="GO" id="GO:0004733">
    <property type="term" value="F:pyridoxamine phosphate oxidase activity"/>
    <property type="evidence" value="ECO:0007669"/>
    <property type="project" value="UniProtKB-UniRule"/>
</dbReference>
<feature type="binding site" evidence="9">
    <location>
        <begin position="190"/>
        <end position="192"/>
    </location>
    <ligand>
        <name>substrate</name>
    </ligand>
</feature>
<gene>
    <name evidence="13" type="ORF">BSZ32_08280</name>
</gene>
<comment type="subunit">
    <text evidence="2">Homodimer.</text>
</comment>
<feature type="binding site" evidence="10">
    <location>
        <position position="81"/>
    </location>
    <ligand>
        <name>FMN</name>
        <dbReference type="ChEBI" id="CHEBI:58210"/>
    </ligand>
</feature>
<comment type="caution">
    <text evidence="13">The sequence shown here is derived from an EMBL/GenBank/DDBJ whole genome shotgun (WGS) entry which is preliminary data.</text>
</comment>
<evidence type="ECO:0000256" key="9">
    <source>
        <dbReference type="PIRSR" id="PIRSR000190-1"/>
    </source>
</evidence>
<evidence type="ECO:0000256" key="1">
    <source>
        <dbReference type="ARBA" id="ARBA00007301"/>
    </source>
</evidence>
<dbReference type="PIRSF" id="PIRSF000190">
    <property type="entry name" value="Pyd_amn-ph_oxd"/>
    <property type="match status" value="1"/>
</dbReference>
<evidence type="ECO:0000313" key="13">
    <source>
        <dbReference type="EMBL" id="PQJ28506.1"/>
    </source>
</evidence>
<evidence type="ECO:0000313" key="14">
    <source>
        <dbReference type="Proteomes" id="UP000239907"/>
    </source>
</evidence>
<comment type="similarity">
    <text evidence="1">Belongs to the pyridoxamine 5'-phosphate oxidase family.</text>
</comment>
<dbReference type="GO" id="GO:0010181">
    <property type="term" value="F:FMN binding"/>
    <property type="evidence" value="ECO:0007669"/>
    <property type="project" value="UniProtKB-UniRule"/>
</dbReference>
<dbReference type="EMBL" id="MQWA01000001">
    <property type="protein sequence ID" value="PQJ28506.1"/>
    <property type="molecule type" value="Genomic_DNA"/>
</dbReference>
<evidence type="ECO:0000259" key="12">
    <source>
        <dbReference type="Pfam" id="PF10590"/>
    </source>
</evidence>
<keyword evidence="3" id="KW-0285">Flavoprotein</keyword>
<keyword evidence="5" id="KW-0560">Oxidoreductase</keyword>
<sequence length="213" mass="24174">MDLSDYRKDYLKGGLHRADLAATPEEQFTLWFQQAIDAGYPEPNAMSLATVSATGAPSLRTVLLKYFNPEGMVFFTNYTSRKAKEIDANPNVSLLFPWVTLERQVIVIGKAEKISAVESLKYFTSRPHESQLGAWVSAQSEVIPNRTLLKMKLAEIGRKFKEGKVPLPDFWGGYRVVPHHIEFWQGGSARLHDRLLYTRESSDADWQVNRLSP</sequence>
<dbReference type="NCBIfam" id="TIGR00558">
    <property type="entry name" value="pdxH"/>
    <property type="match status" value="1"/>
</dbReference>
<feature type="binding site" evidence="9">
    <location>
        <position position="122"/>
    </location>
    <ligand>
        <name>substrate</name>
    </ligand>
</feature>
<feature type="binding site" evidence="10">
    <location>
        <position position="82"/>
    </location>
    <ligand>
        <name>FMN</name>
        <dbReference type="ChEBI" id="CHEBI:58210"/>
    </ligand>
</feature>
<evidence type="ECO:0000256" key="7">
    <source>
        <dbReference type="ARBA" id="ARBA00060587"/>
    </source>
</evidence>
<evidence type="ECO:0000256" key="2">
    <source>
        <dbReference type="ARBA" id="ARBA00011738"/>
    </source>
</evidence>
<feature type="binding site" evidence="10">
    <location>
        <position position="184"/>
    </location>
    <ligand>
        <name>FMN</name>
        <dbReference type="ChEBI" id="CHEBI:58210"/>
    </ligand>
</feature>
<dbReference type="InterPro" id="IPR011576">
    <property type="entry name" value="Pyridox_Oxase_N"/>
</dbReference>
<feature type="domain" description="Pyridoxamine 5'-phosphate oxidase N-terminal" evidence="11">
    <location>
        <begin position="33"/>
        <end position="156"/>
    </location>
</feature>
<proteinExistence type="inferred from homology"/>
<dbReference type="GO" id="GO:0008615">
    <property type="term" value="P:pyridoxine biosynthetic process"/>
    <property type="evidence" value="ECO:0007669"/>
    <property type="project" value="UniProtKB-UniRule"/>
</dbReference>
<dbReference type="SUPFAM" id="SSF50475">
    <property type="entry name" value="FMN-binding split barrel"/>
    <property type="match status" value="1"/>
</dbReference>
<comment type="cofactor">
    <cofactor evidence="10">
        <name>FMN</name>
        <dbReference type="ChEBI" id="CHEBI:58210"/>
    </cofactor>
    <text evidence="10">Binds 1 FMN per subunit.</text>
</comment>